<keyword evidence="8" id="KW-1185">Reference proteome</keyword>
<dbReference type="PANTHER" id="PTHR43701:SF2">
    <property type="entry name" value="MEMBRANE TRANSPORTER PROTEIN YJNA-RELATED"/>
    <property type="match status" value="1"/>
</dbReference>
<sequence>MILFLLGLVMGFLSGLMGIGGGIIIVPALVLGFGVSQHSAQGISLLLIIPTVLSGLITYHRKGFVDYRMAGLLAVGSLGGAIFGASYVQYIPALMLKKIFGAVLALLGYKMYRDVSKASY</sequence>
<dbReference type="AlphaFoldDB" id="A0A0U1KZT2"/>
<evidence type="ECO:0000256" key="1">
    <source>
        <dbReference type="ARBA" id="ARBA00004141"/>
    </source>
</evidence>
<proteinExistence type="inferred from homology"/>
<dbReference type="Proteomes" id="UP000049855">
    <property type="component" value="Unassembled WGS sequence"/>
</dbReference>
<comment type="similarity">
    <text evidence="2 6">Belongs to the 4-toluene sulfonate uptake permease (TSUP) (TC 2.A.102) family.</text>
</comment>
<evidence type="ECO:0000313" key="8">
    <source>
        <dbReference type="Proteomes" id="UP000049855"/>
    </source>
</evidence>
<dbReference type="InterPro" id="IPR002781">
    <property type="entry name" value="TM_pro_TauE-like"/>
</dbReference>
<evidence type="ECO:0000256" key="6">
    <source>
        <dbReference type="RuleBase" id="RU363041"/>
    </source>
</evidence>
<dbReference type="RefSeq" id="WP_021168608.1">
    <property type="nucleotide sequence ID" value="NZ_CTRP01000011.1"/>
</dbReference>
<evidence type="ECO:0000313" key="7">
    <source>
        <dbReference type="EMBL" id="CQR72927.1"/>
    </source>
</evidence>
<keyword evidence="3 6" id="KW-0812">Transmembrane</keyword>
<protein>
    <recommendedName>
        <fullName evidence="6">Probable membrane transporter protein</fullName>
    </recommendedName>
</protein>
<keyword evidence="4 6" id="KW-1133">Transmembrane helix</keyword>
<keyword evidence="6" id="KW-1003">Cell membrane</keyword>
<dbReference type="PANTHER" id="PTHR43701">
    <property type="entry name" value="MEMBRANE TRANSPORTER PROTEIN MJ0441-RELATED"/>
    <property type="match status" value="1"/>
</dbReference>
<comment type="subcellular location">
    <subcellularLocation>
        <location evidence="6">Cell membrane</location>
        <topology evidence="6">Multi-pass membrane protein</topology>
    </subcellularLocation>
    <subcellularLocation>
        <location evidence="1">Membrane</location>
        <topology evidence="1">Multi-pass membrane protein</topology>
    </subcellularLocation>
</comment>
<organism evidence="7 8">
    <name type="scientific">Sporomusa ovata</name>
    <dbReference type="NCBI Taxonomy" id="2378"/>
    <lineage>
        <taxon>Bacteria</taxon>
        <taxon>Bacillati</taxon>
        <taxon>Bacillota</taxon>
        <taxon>Negativicutes</taxon>
        <taxon>Selenomonadales</taxon>
        <taxon>Sporomusaceae</taxon>
        <taxon>Sporomusa</taxon>
    </lineage>
</organism>
<gene>
    <name evidence="7" type="ORF">SpAn4DRAFT_3387</name>
</gene>
<dbReference type="Pfam" id="PF01925">
    <property type="entry name" value="TauE"/>
    <property type="match status" value="1"/>
</dbReference>
<dbReference type="GO" id="GO:0005886">
    <property type="term" value="C:plasma membrane"/>
    <property type="evidence" value="ECO:0007669"/>
    <property type="project" value="UniProtKB-SubCell"/>
</dbReference>
<evidence type="ECO:0000256" key="4">
    <source>
        <dbReference type="ARBA" id="ARBA00022989"/>
    </source>
</evidence>
<feature type="transmembrane region" description="Helical" evidence="6">
    <location>
        <begin position="71"/>
        <end position="88"/>
    </location>
</feature>
<dbReference type="InterPro" id="IPR051598">
    <property type="entry name" value="TSUP/Inactive_protease-like"/>
</dbReference>
<accession>A0A0U1KZT2</accession>
<reference evidence="8" key="1">
    <citation type="submission" date="2015-03" db="EMBL/GenBank/DDBJ databases">
        <authorList>
            <person name="Nijsse Bart"/>
        </authorList>
    </citation>
    <scope>NUCLEOTIDE SEQUENCE [LARGE SCALE GENOMIC DNA]</scope>
</reference>
<evidence type="ECO:0000256" key="5">
    <source>
        <dbReference type="ARBA" id="ARBA00023136"/>
    </source>
</evidence>
<evidence type="ECO:0000256" key="2">
    <source>
        <dbReference type="ARBA" id="ARBA00009142"/>
    </source>
</evidence>
<evidence type="ECO:0000256" key="3">
    <source>
        <dbReference type="ARBA" id="ARBA00022692"/>
    </source>
</evidence>
<dbReference type="EMBL" id="CTRP01000011">
    <property type="protein sequence ID" value="CQR72927.1"/>
    <property type="molecule type" value="Genomic_DNA"/>
</dbReference>
<feature type="transmembrane region" description="Helical" evidence="6">
    <location>
        <begin position="42"/>
        <end position="59"/>
    </location>
</feature>
<name>A0A0U1KZT2_9FIRM</name>
<keyword evidence="5 6" id="KW-0472">Membrane</keyword>